<protein>
    <submittedName>
        <fullName evidence="1">Uncharacterized protein</fullName>
    </submittedName>
</protein>
<accession>A0A8J8T6L0</accession>
<evidence type="ECO:0000313" key="2">
    <source>
        <dbReference type="Proteomes" id="UP000785679"/>
    </source>
</evidence>
<comment type="caution">
    <text evidence="1">The sequence shown here is derived from an EMBL/GenBank/DDBJ whole genome shotgun (WGS) entry which is preliminary data.</text>
</comment>
<name>A0A8J8T6L0_HALGN</name>
<proteinExistence type="predicted"/>
<dbReference type="AlphaFoldDB" id="A0A8J8T6L0"/>
<keyword evidence="2" id="KW-1185">Reference proteome</keyword>
<evidence type="ECO:0000313" key="1">
    <source>
        <dbReference type="EMBL" id="TNV83238.1"/>
    </source>
</evidence>
<reference evidence="1" key="1">
    <citation type="submission" date="2019-06" db="EMBL/GenBank/DDBJ databases">
        <authorList>
            <person name="Zheng W."/>
        </authorList>
    </citation>
    <scope>NUCLEOTIDE SEQUENCE</scope>
    <source>
        <strain evidence="1">QDHG01</strain>
    </source>
</reference>
<dbReference type="EMBL" id="RRYP01004028">
    <property type="protein sequence ID" value="TNV83238.1"/>
    <property type="molecule type" value="Genomic_DNA"/>
</dbReference>
<gene>
    <name evidence="1" type="ORF">FGO68_gene1645</name>
</gene>
<organism evidence="1 2">
    <name type="scientific">Halteria grandinella</name>
    <dbReference type="NCBI Taxonomy" id="5974"/>
    <lineage>
        <taxon>Eukaryota</taxon>
        <taxon>Sar</taxon>
        <taxon>Alveolata</taxon>
        <taxon>Ciliophora</taxon>
        <taxon>Intramacronucleata</taxon>
        <taxon>Spirotrichea</taxon>
        <taxon>Stichotrichia</taxon>
        <taxon>Sporadotrichida</taxon>
        <taxon>Halteriidae</taxon>
        <taxon>Halteria</taxon>
    </lineage>
</organism>
<dbReference type="Proteomes" id="UP000785679">
    <property type="component" value="Unassembled WGS sequence"/>
</dbReference>
<sequence>MICCCTIIPPNLFLCGDQGFIGLKPQKFAFINFVFVFLDDREPNLLLASSLRFWSTLLSFLTNFIHPIWLDWFNFPREEIYL</sequence>